<dbReference type="InterPro" id="IPR001228">
    <property type="entry name" value="IspD"/>
</dbReference>
<evidence type="ECO:0000256" key="1">
    <source>
        <dbReference type="ARBA" id="ARBA00001282"/>
    </source>
</evidence>
<protein>
    <recommendedName>
        <fullName evidence="7">2-C-methyl-D-erythritol 4-phosphate cytidylyltransferase</fullName>
        <ecNumber evidence="7">2.7.7.60</ecNumber>
    </recommendedName>
    <alternativeName>
        <fullName evidence="7">4-diphosphocytidyl-2C-methyl-D-erythritol synthase</fullName>
    </alternativeName>
    <alternativeName>
        <fullName evidence="7">MEP cytidylyltransferase</fullName>
        <shortName evidence="7">MCT</shortName>
    </alternativeName>
</protein>
<dbReference type="FunFam" id="3.90.550.10:FF:000003">
    <property type="entry name" value="2-C-methyl-D-erythritol 4-phosphate cytidylyltransferase"/>
    <property type="match status" value="1"/>
</dbReference>
<dbReference type="SUPFAM" id="SSF53448">
    <property type="entry name" value="Nucleotide-diphospho-sugar transferases"/>
    <property type="match status" value="1"/>
</dbReference>
<evidence type="ECO:0000256" key="5">
    <source>
        <dbReference type="ARBA" id="ARBA00022695"/>
    </source>
</evidence>
<dbReference type="RefSeq" id="WP_089977352.1">
    <property type="nucleotide sequence ID" value="NZ_CP084916.1"/>
</dbReference>
<dbReference type="InterPro" id="IPR034683">
    <property type="entry name" value="IspD/TarI"/>
</dbReference>
<evidence type="ECO:0000256" key="6">
    <source>
        <dbReference type="ARBA" id="ARBA00023229"/>
    </source>
</evidence>
<dbReference type="EMBL" id="FNJW01000008">
    <property type="protein sequence ID" value="SDQ33395.1"/>
    <property type="molecule type" value="Genomic_DNA"/>
</dbReference>
<feature type="site" description="Transition state stabilizer" evidence="7">
    <location>
        <position position="24"/>
    </location>
</feature>
<name>A0A1H1A150_9LACT</name>
<evidence type="ECO:0000313" key="9">
    <source>
        <dbReference type="Proteomes" id="UP000199481"/>
    </source>
</evidence>
<dbReference type="PROSITE" id="PS01295">
    <property type="entry name" value="ISPD"/>
    <property type="match status" value="1"/>
</dbReference>
<dbReference type="NCBIfam" id="TIGR00453">
    <property type="entry name" value="ispD"/>
    <property type="match status" value="1"/>
</dbReference>
<gene>
    <name evidence="7" type="primary">ispD</name>
    <name evidence="8" type="ORF">SAMN04487752_1839</name>
</gene>
<dbReference type="Proteomes" id="UP000199481">
    <property type="component" value="Unassembled WGS sequence"/>
</dbReference>
<dbReference type="InterPro" id="IPR029044">
    <property type="entry name" value="Nucleotide-diphossugar_trans"/>
</dbReference>
<dbReference type="Pfam" id="PF01128">
    <property type="entry name" value="IspD"/>
    <property type="match status" value="1"/>
</dbReference>
<comment type="pathway">
    <text evidence="2 7">Isoprenoid biosynthesis; isopentenyl diphosphate biosynthesis via DXP pathway; isopentenyl diphosphate from 1-deoxy-D-xylulose 5-phosphate: step 2/6.</text>
</comment>
<reference evidence="9" key="1">
    <citation type="submission" date="2016-10" db="EMBL/GenBank/DDBJ databases">
        <authorList>
            <person name="Varghese N."/>
            <person name="Submissions S."/>
        </authorList>
    </citation>
    <scope>NUCLEOTIDE SEQUENCE [LARGE SCALE GENOMIC DNA]</scope>
    <source>
        <strain evidence="9">MPL-11</strain>
    </source>
</reference>
<accession>A0A1H1A150</accession>
<organism evidence="8 9">
    <name type="scientific">Carnobacterium viridans</name>
    <dbReference type="NCBI Taxonomy" id="174587"/>
    <lineage>
        <taxon>Bacteria</taxon>
        <taxon>Bacillati</taxon>
        <taxon>Bacillota</taxon>
        <taxon>Bacilli</taxon>
        <taxon>Lactobacillales</taxon>
        <taxon>Carnobacteriaceae</taxon>
        <taxon>Carnobacterium</taxon>
    </lineage>
</organism>
<sequence length="238" mass="26632">MNKDYELILLAAGHGRRMRSSKNKVLLPLLNKPLIEYPLTLFLKDENCSHIILVVKEDEVKLITDLLQQEQMYSEKTITIAIGGTERQHSVYKGLQKLKNKTSSGLVMIHDGARPFIEQQAIDRLNEAAQKTGAAILGVPAKDTIKAVHSDHTVKTTLPRSELWQIQTPQAFDSSVVLQAHEKARTDSFLGTDDASLVERLEKAVLVVEGSYDNIKITTPEDMVTGKAILLHREQQDK</sequence>
<dbReference type="AlphaFoldDB" id="A0A1H1A150"/>
<dbReference type="GO" id="GO:0019288">
    <property type="term" value="P:isopentenyl diphosphate biosynthetic process, methylerythritol 4-phosphate pathway"/>
    <property type="evidence" value="ECO:0007669"/>
    <property type="project" value="UniProtKB-UniRule"/>
</dbReference>
<proteinExistence type="inferred from homology"/>
<dbReference type="PANTHER" id="PTHR32125">
    <property type="entry name" value="2-C-METHYL-D-ERYTHRITOL 4-PHOSPHATE CYTIDYLYLTRANSFERASE, CHLOROPLASTIC"/>
    <property type="match status" value="1"/>
</dbReference>
<feature type="site" description="Transition state stabilizer" evidence="7">
    <location>
        <position position="17"/>
    </location>
</feature>
<comment type="function">
    <text evidence="7">Catalyzes the formation of 4-diphosphocytidyl-2-C-methyl-D-erythritol from CTP and 2-C-methyl-D-erythritol 4-phosphate (MEP).</text>
</comment>
<dbReference type="CDD" id="cd02516">
    <property type="entry name" value="CDP-ME_synthetase"/>
    <property type="match status" value="1"/>
</dbReference>
<dbReference type="OrthoDB" id="9806837at2"/>
<comment type="catalytic activity">
    <reaction evidence="1 7">
        <text>2-C-methyl-D-erythritol 4-phosphate + CTP + H(+) = 4-CDP-2-C-methyl-D-erythritol + diphosphate</text>
        <dbReference type="Rhea" id="RHEA:13429"/>
        <dbReference type="ChEBI" id="CHEBI:15378"/>
        <dbReference type="ChEBI" id="CHEBI:33019"/>
        <dbReference type="ChEBI" id="CHEBI:37563"/>
        <dbReference type="ChEBI" id="CHEBI:57823"/>
        <dbReference type="ChEBI" id="CHEBI:58262"/>
        <dbReference type="EC" id="2.7.7.60"/>
    </reaction>
</comment>
<dbReference type="InterPro" id="IPR050088">
    <property type="entry name" value="IspD/TarI_cytidylyltransf_bact"/>
</dbReference>
<evidence type="ECO:0000313" key="8">
    <source>
        <dbReference type="EMBL" id="SDQ33395.1"/>
    </source>
</evidence>
<evidence type="ECO:0000256" key="7">
    <source>
        <dbReference type="HAMAP-Rule" id="MF_00108"/>
    </source>
</evidence>
<dbReference type="HAMAP" id="MF_00108">
    <property type="entry name" value="IspD"/>
    <property type="match status" value="1"/>
</dbReference>
<dbReference type="Gene3D" id="3.90.550.10">
    <property type="entry name" value="Spore Coat Polysaccharide Biosynthesis Protein SpsA, Chain A"/>
    <property type="match status" value="1"/>
</dbReference>
<feature type="site" description="Positions MEP for the nucleophilic attack" evidence="7">
    <location>
        <position position="160"/>
    </location>
</feature>
<keyword evidence="4 7" id="KW-0808">Transferase</keyword>
<feature type="site" description="Positions MEP for the nucleophilic attack" evidence="7">
    <location>
        <position position="216"/>
    </location>
</feature>
<dbReference type="GO" id="GO:0050518">
    <property type="term" value="F:2-C-methyl-D-erythritol 4-phosphate cytidylyltransferase activity"/>
    <property type="evidence" value="ECO:0007669"/>
    <property type="project" value="UniProtKB-UniRule"/>
</dbReference>
<dbReference type="EC" id="2.7.7.60" evidence="7"/>
<comment type="similarity">
    <text evidence="3 7">Belongs to the IspD/TarI cytidylyltransferase family. IspD subfamily.</text>
</comment>
<dbReference type="PANTHER" id="PTHR32125:SF4">
    <property type="entry name" value="2-C-METHYL-D-ERYTHRITOL 4-PHOSPHATE CYTIDYLYLTRANSFERASE, CHLOROPLASTIC"/>
    <property type="match status" value="1"/>
</dbReference>
<evidence type="ECO:0000256" key="4">
    <source>
        <dbReference type="ARBA" id="ARBA00022679"/>
    </source>
</evidence>
<dbReference type="InterPro" id="IPR018294">
    <property type="entry name" value="ISPD_synthase_CS"/>
</dbReference>
<dbReference type="UniPathway" id="UPA00056">
    <property type="reaction ID" value="UER00093"/>
</dbReference>
<keyword evidence="6 7" id="KW-0414">Isoprene biosynthesis</keyword>
<evidence type="ECO:0000256" key="2">
    <source>
        <dbReference type="ARBA" id="ARBA00004787"/>
    </source>
</evidence>
<keyword evidence="9" id="KW-1185">Reference proteome</keyword>
<evidence type="ECO:0000256" key="3">
    <source>
        <dbReference type="ARBA" id="ARBA00009789"/>
    </source>
</evidence>
<keyword evidence="5 7" id="KW-0548">Nucleotidyltransferase</keyword>